<evidence type="ECO:0000259" key="7">
    <source>
        <dbReference type="Pfam" id="PF04116"/>
    </source>
</evidence>
<feature type="domain" description="Fatty acid hydroxylase" evidence="7">
    <location>
        <begin position="184"/>
        <end position="307"/>
    </location>
</feature>
<dbReference type="GO" id="GO:0005506">
    <property type="term" value="F:iron ion binding"/>
    <property type="evidence" value="ECO:0007669"/>
    <property type="project" value="InterPro"/>
</dbReference>
<keyword evidence="3 6" id="KW-1133">Transmembrane helix</keyword>
<evidence type="ECO:0000313" key="9">
    <source>
        <dbReference type="Proteomes" id="UP000516260"/>
    </source>
</evidence>
<dbReference type="GO" id="GO:0016491">
    <property type="term" value="F:oxidoreductase activity"/>
    <property type="evidence" value="ECO:0007669"/>
    <property type="project" value="InterPro"/>
</dbReference>
<protein>
    <recommendedName>
        <fullName evidence="7">Fatty acid hydroxylase domain-containing protein</fullName>
    </recommendedName>
</protein>
<dbReference type="Proteomes" id="UP000516260">
    <property type="component" value="Chromosome 9"/>
</dbReference>
<dbReference type="GO" id="GO:0008610">
    <property type="term" value="P:lipid biosynthetic process"/>
    <property type="evidence" value="ECO:0007669"/>
    <property type="project" value="InterPro"/>
</dbReference>
<evidence type="ECO:0000313" key="8">
    <source>
        <dbReference type="EMBL" id="TNM85204.1"/>
    </source>
</evidence>
<comment type="caution">
    <text evidence="8">The sequence shown here is derived from an EMBL/GenBank/DDBJ whole genome shotgun (WGS) entry which is preliminary data.</text>
</comment>
<organism evidence="8 9">
    <name type="scientific">Takifugu bimaculatus</name>
    <dbReference type="NCBI Taxonomy" id="433685"/>
    <lineage>
        <taxon>Eukaryota</taxon>
        <taxon>Metazoa</taxon>
        <taxon>Chordata</taxon>
        <taxon>Craniata</taxon>
        <taxon>Vertebrata</taxon>
        <taxon>Euteleostomi</taxon>
        <taxon>Actinopterygii</taxon>
        <taxon>Neopterygii</taxon>
        <taxon>Teleostei</taxon>
        <taxon>Neoteleostei</taxon>
        <taxon>Acanthomorphata</taxon>
        <taxon>Eupercaria</taxon>
        <taxon>Tetraodontiformes</taxon>
        <taxon>Tetradontoidea</taxon>
        <taxon>Tetraodontidae</taxon>
        <taxon>Takifugu</taxon>
    </lineage>
</organism>
<evidence type="ECO:0000256" key="2">
    <source>
        <dbReference type="ARBA" id="ARBA00022692"/>
    </source>
</evidence>
<evidence type="ECO:0000256" key="5">
    <source>
        <dbReference type="SAM" id="MobiDB-lite"/>
    </source>
</evidence>
<evidence type="ECO:0000256" key="6">
    <source>
        <dbReference type="SAM" id="Phobius"/>
    </source>
</evidence>
<dbReference type="InterPro" id="IPR006694">
    <property type="entry name" value="Fatty_acid_hydroxylase"/>
</dbReference>
<dbReference type="EMBL" id="SWLE01000022">
    <property type="protein sequence ID" value="TNM85204.1"/>
    <property type="molecule type" value="Genomic_DNA"/>
</dbReference>
<reference evidence="8 9" key="1">
    <citation type="submission" date="2019-04" db="EMBL/GenBank/DDBJ databases">
        <title>The sequence and de novo assembly of Takifugu bimaculatus genome using PacBio and Hi-C technologies.</title>
        <authorList>
            <person name="Xu P."/>
            <person name="Liu B."/>
            <person name="Zhou Z."/>
        </authorList>
    </citation>
    <scope>NUCLEOTIDE SEQUENCE [LARGE SCALE GENOMIC DNA]</scope>
    <source>
        <strain evidence="8">TB-2018</strain>
        <tissue evidence="8">Muscle</tissue>
    </source>
</reference>
<sequence length="341" mass="38453">MTVETSVNGKSRDPSGARGEQESNGGGLWDSVKKAAFIIGSGILFLAAFGNSLTWHLQRFWGASGDFWQDLWTKLCVAFEGHDEALFYFGTMLLPSLTFWGLNALLLVVDTTGKPSFITRYRIQLDKNNPVDPAKLRQALKCVTLNQLFISGPIVVGVYHLMSLRGAPCSPELPTFHRALMELAFFSILEEIMFYYSHRLFHQPNLYKRFHKQHHEWTAPVGVVATYAHPLEHVLSNLLPVVIGPVILGSHVSTTSMWYCVALISTTISHCGYHLPFLPSPEFHDFHHLRFNQCYGVFGVLDRLHGTDDKFRQSKQYERHTLLTGLTPLNESIPDAPKKAL</sequence>
<dbReference type="GO" id="GO:0016020">
    <property type="term" value="C:membrane"/>
    <property type="evidence" value="ECO:0007669"/>
    <property type="project" value="UniProtKB-SubCell"/>
</dbReference>
<gene>
    <name evidence="8" type="ORF">fugu_009382</name>
</gene>
<keyword evidence="4 6" id="KW-0472">Membrane</keyword>
<name>A0A4Z2AYP1_9TELE</name>
<evidence type="ECO:0000256" key="3">
    <source>
        <dbReference type="ARBA" id="ARBA00022989"/>
    </source>
</evidence>
<feature type="transmembrane region" description="Helical" evidence="6">
    <location>
        <begin position="35"/>
        <end position="57"/>
    </location>
</feature>
<feature type="compositionally biased region" description="Basic and acidic residues" evidence="5">
    <location>
        <begin position="10"/>
        <end position="21"/>
    </location>
</feature>
<dbReference type="InterPro" id="IPR050307">
    <property type="entry name" value="Sterol_Desaturase_Related"/>
</dbReference>
<feature type="region of interest" description="Disordered" evidence="5">
    <location>
        <begin position="1"/>
        <end position="26"/>
    </location>
</feature>
<comment type="subcellular location">
    <subcellularLocation>
        <location evidence="1">Membrane</location>
    </subcellularLocation>
</comment>
<proteinExistence type="predicted"/>
<dbReference type="PANTHER" id="PTHR11863">
    <property type="entry name" value="STEROL DESATURASE"/>
    <property type="match status" value="1"/>
</dbReference>
<dbReference type="AlphaFoldDB" id="A0A4Z2AYP1"/>
<evidence type="ECO:0000256" key="1">
    <source>
        <dbReference type="ARBA" id="ARBA00004370"/>
    </source>
</evidence>
<dbReference type="Pfam" id="PF04116">
    <property type="entry name" value="FA_hydroxylase"/>
    <property type="match status" value="1"/>
</dbReference>
<keyword evidence="2 6" id="KW-0812">Transmembrane</keyword>
<accession>A0A4Z2AYP1</accession>
<keyword evidence="9" id="KW-1185">Reference proteome</keyword>
<feature type="transmembrane region" description="Helical" evidence="6">
    <location>
        <begin position="85"/>
        <end position="109"/>
    </location>
</feature>
<evidence type="ECO:0000256" key="4">
    <source>
        <dbReference type="ARBA" id="ARBA00023136"/>
    </source>
</evidence>